<dbReference type="Pfam" id="PF00583">
    <property type="entry name" value="Acetyltransf_1"/>
    <property type="match status" value="1"/>
</dbReference>
<dbReference type="InterPro" id="IPR000182">
    <property type="entry name" value="GNAT_dom"/>
</dbReference>
<evidence type="ECO:0000256" key="1">
    <source>
        <dbReference type="ARBA" id="ARBA00022679"/>
    </source>
</evidence>
<dbReference type="InterPro" id="IPR050832">
    <property type="entry name" value="Bact_Acetyltransf"/>
</dbReference>
<evidence type="ECO:0000259" key="3">
    <source>
        <dbReference type="PROSITE" id="PS51186"/>
    </source>
</evidence>
<comment type="caution">
    <text evidence="4">The sequence shown here is derived from an EMBL/GenBank/DDBJ whole genome shotgun (WGS) entry which is preliminary data.</text>
</comment>
<keyword evidence="2 4" id="KW-0012">Acyltransferase</keyword>
<evidence type="ECO:0000313" key="5">
    <source>
        <dbReference type="Proteomes" id="UP000823900"/>
    </source>
</evidence>
<dbReference type="EC" id="2.3.1.-" evidence="4"/>
<dbReference type="Proteomes" id="UP000823900">
    <property type="component" value="Unassembled WGS sequence"/>
</dbReference>
<dbReference type="GO" id="GO:0016747">
    <property type="term" value="F:acyltransferase activity, transferring groups other than amino-acyl groups"/>
    <property type="evidence" value="ECO:0007669"/>
    <property type="project" value="InterPro"/>
</dbReference>
<dbReference type="EMBL" id="DWZA01000011">
    <property type="protein sequence ID" value="HJA70195.1"/>
    <property type="molecule type" value="Genomic_DNA"/>
</dbReference>
<sequence length="146" mass="16446">MEIRSMRLDDYDSVYALWLSCPGMGLNSIDDSREGIGRYLTRNPHTSFVAVEQDRIVGAILAGHDGRRGHISHTAVALEYQRQGIGEKLVEAALDALKTQGINKVCLVAFARNENGNAFWEKMGFTERTDLIYRNRALVDMERIDT</sequence>
<dbReference type="PIRSF" id="PIRSF037663">
    <property type="entry name" value="Acetyltransf_GNAT_prd"/>
    <property type="match status" value="1"/>
</dbReference>
<dbReference type="PANTHER" id="PTHR43877">
    <property type="entry name" value="AMINOALKYLPHOSPHONATE N-ACETYLTRANSFERASE-RELATED-RELATED"/>
    <property type="match status" value="1"/>
</dbReference>
<evidence type="ECO:0000256" key="2">
    <source>
        <dbReference type="ARBA" id="ARBA00023315"/>
    </source>
</evidence>
<dbReference type="SUPFAM" id="SSF55729">
    <property type="entry name" value="Acyl-CoA N-acyltransferases (Nat)"/>
    <property type="match status" value="1"/>
</dbReference>
<dbReference type="Gene3D" id="3.40.630.30">
    <property type="match status" value="1"/>
</dbReference>
<name>A0A9D2KNE0_9FIRM</name>
<dbReference type="InterPro" id="IPR017255">
    <property type="entry name" value="AcTrfase_GNAT_prd"/>
</dbReference>
<dbReference type="AlphaFoldDB" id="A0A9D2KNE0"/>
<gene>
    <name evidence="4" type="ORF">IAA07_01275</name>
</gene>
<feature type="domain" description="N-acetyltransferase" evidence="3">
    <location>
        <begin position="1"/>
        <end position="145"/>
    </location>
</feature>
<accession>A0A9D2KNE0</accession>
<reference evidence="4" key="1">
    <citation type="journal article" date="2021" name="PeerJ">
        <title>Extensive microbial diversity within the chicken gut microbiome revealed by metagenomics and culture.</title>
        <authorList>
            <person name="Gilroy R."/>
            <person name="Ravi A."/>
            <person name="Getino M."/>
            <person name="Pursley I."/>
            <person name="Horton D.L."/>
            <person name="Alikhan N.F."/>
            <person name="Baker D."/>
            <person name="Gharbi K."/>
            <person name="Hall N."/>
            <person name="Watson M."/>
            <person name="Adriaenssens E.M."/>
            <person name="Foster-Nyarko E."/>
            <person name="Jarju S."/>
            <person name="Secka A."/>
            <person name="Antonio M."/>
            <person name="Oren A."/>
            <person name="Chaudhuri R.R."/>
            <person name="La Ragione R."/>
            <person name="Hildebrand F."/>
            <person name="Pallen M.J."/>
        </authorList>
    </citation>
    <scope>NUCLEOTIDE SEQUENCE</scope>
    <source>
        <strain evidence="4">CHK178-16964</strain>
    </source>
</reference>
<evidence type="ECO:0000313" key="4">
    <source>
        <dbReference type="EMBL" id="HJA70195.1"/>
    </source>
</evidence>
<reference evidence="4" key="2">
    <citation type="submission" date="2021-04" db="EMBL/GenBank/DDBJ databases">
        <authorList>
            <person name="Gilroy R."/>
        </authorList>
    </citation>
    <scope>NUCLEOTIDE SEQUENCE</scope>
    <source>
        <strain evidence="4">CHK178-16964</strain>
    </source>
</reference>
<dbReference type="PROSITE" id="PS51186">
    <property type="entry name" value="GNAT"/>
    <property type="match status" value="1"/>
</dbReference>
<dbReference type="CDD" id="cd04301">
    <property type="entry name" value="NAT_SF"/>
    <property type="match status" value="1"/>
</dbReference>
<keyword evidence="1 4" id="KW-0808">Transferase</keyword>
<dbReference type="PANTHER" id="PTHR43877:SF1">
    <property type="entry name" value="ACETYLTRANSFERASE"/>
    <property type="match status" value="1"/>
</dbReference>
<dbReference type="InterPro" id="IPR016181">
    <property type="entry name" value="Acyl_CoA_acyltransferase"/>
</dbReference>
<protein>
    <submittedName>
        <fullName evidence="4">GNAT family N-acetyltransferase</fullName>
        <ecNumber evidence="4">2.3.1.-</ecNumber>
    </submittedName>
</protein>
<organism evidence="4 5">
    <name type="scientific">Candidatus Lachnoclostridium stercoravium</name>
    <dbReference type="NCBI Taxonomy" id="2838633"/>
    <lineage>
        <taxon>Bacteria</taxon>
        <taxon>Bacillati</taxon>
        <taxon>Bacillota</taxon>
        <taxon>Clostridia</taxon>
        <taxon>Lachnospirales</taxon>
        <taxon>Lachnospiraceae</taxon>
    </lineage>
</organism>
<proteinExistence type="predicted"/>